<gene>
    <name evidence="1" type="ORF">SDC9_120884</name>
</gene>
<sequence>MHRHALNPWRVVGLWLAMHQRMRVDSLSALFVDQVGKKHLHSPAIGGVVFADMENAQCHVAANIHCLGADAPLIWALAMA</sequence>
<name>A0A645CAE5_9ZZZZ</name>
<dbReference type="AlphaFoldDB" id="A0A645CAE5"/>
<comment type="caution">
    <text evidence="1">The sequence shown here is derived from an EMBL/GenBank/DDBJ whole genome shotgun (WGS) entry which is preliminary data.</text>
</comment>
<protein>
    <submittedName>
        <fullName evidence="1">Uncharacterized protein</fullName>
    </submittedName>
</protein>
<proteinExistence type="predicted"/>
<evidence type="ECO:0000313" key="1">
    <source>
        <dbReference type="EMBL" id="MPM73899.1"/>
    </source>
</evidence>
<reference evidence="1" key="1">
    <citation type="submission" date="2019-08" db="EMBL/GenBank/DDBJ databases">
        <authorList>
            <person name="Kucharzyk K."/>
            <person name="Murdoch R.W."/>
            <person name="Higgins S."/>
            <person name="Loffler F."/>
        </authorList>
    </citation>
    <scope>NUCLEOTIDE SEQUENCE</scope>
</reference>
<dbReference type="EMBL" id="VSSQ01025637">
    <property type="protein sequence ID" value="MPM73899.1"/>
    <property type="molecule type" value="Genomic_DNA"/>
</dbReference>
<organism evidence="1">
    <name type="scientific">bioreactor metagenome</name>
    <dbReference type="NCBI Taxonomy" id="1076179"/>
    <lineage>
        <taxon>unclassified sequences</taxon>
        <taxon>metagenomes</taxon>
        <taxon>ecological metagenomes</taxon>
    </lineage>
</organism>
<accession>A0A645CAE5</accession>